<accession>A0AA39DQ37</accession>
<proteinExistence type="predicted"/>
<sequence>MLLYRHMHCLRPLSPIAHSPSPYFGSPSTPPLALESSPSPSSNSSPMSTPFPTPSSSDSGDVGRS</sequence>
<evidence type="ECO:0000313" key="3">
    <source>
        <dbReference type="Proteomes" id="UP001168098"/>
    </source>
</evidence>
<dbReference type="EMBL" id="JARBHA010000010">
    <property type="protein sequence ID" value="KAJ9691600.1"/>
    <property type="molecule type" value="Genomic_DNA"/>
</dbReference>
<gene>
    <name evidence="2" type="ORF">PVL29_013708</name>
</gene>
<feature type="region of interest" description="Disordered" evidence="1">
    <location>
        <begin position="14"/>
        <end position="65"/>
    </location>
</feature>
<protein>
    <submittedName>
        <fullName evidence="2">Uncharacterized protein</fullName>
    </submittedName>
</protein>
<name>A0AA39DQ37_VITRO</name>
<feature type="compositionally biased region" description="Low complexity" evidence="1">
    <location>
        <begin position="31"/>
        <end position="59"/>
    </location>
</feature>
<dbReference type="Proteomes" id="UP001168098">
    <property type="component" value="Unassembled WGS sequence"/>
</dbReference>
<dbReference type="AlphaFoldDB" id="A0AA39DQ37"/>
<evidence type="ECO:0000256" key="1">
    <source>
        <dbReference type="SAM" id="MobiDB-lite"/>
    </source>
</evidence>
<organism evidence="2 3">
    <name type="scientific">Vitis rotundifolia</name>
    <name type="common">Muscadine grape</name>
    <dbReference type="NCBI Taxonomy" id="103349"/>
    <lineage>
        <taxon>Eukaryota</taxon>
        <taxon>Viridiplantae</taxon>
        <taxon>Streptophyta</taxon>
        <taxon>Embryophyta</taxon>
        <taxon>Tracheophyta</taxon>
        <taxon>Spermatophyta</taxon>
        <taxon>Magnoliopsida</taxon>
        <taxon>eudicotyledons</taxon>
        <taxon>Gunneridae</taxon>
        <taxon>Pentapetalae</taxon>
        <taxon>rosids</taxon>
        <taxon>Vitales</taxon>
        <taxon>Vitaceae</taxon>
        <taxon>Viteae</taxon>
        <taxon>Vitis</taxon>
    </lineage>
</organism>
<keyword evidence="3" id="KW-1185">Reference proteome</keyword>
<evidence type="ECO:0000313" key="2">
    <source>
        <dbReference type="EMBL" id="KAJ9691600.1"/>
    </source>
</evidence>
<reference evidence="2 3" key="1">
    <citation type="journal article" date="2023" name="BMC Biotechnol.">
        <title>Vitis rotundifolia cv Carlos genome sequencing.</title>
        <authorList>
            <person name="Huff M."/>
            <person name="Hulse-Kemp A."/>
            <person name="Scheffler B."/>
            <person name="Youngblood R."/>
            <person name="Simpson S."/>
            <person name="Babiker E."/>
            <person name="Staton M."/>
        </authorList>
    </citation>
    <scope>NUCLEOTIDE SEQUENCE [LARGE SCALE GENOMIC DNA]</scope>
    <source>
        <tissue evidence="2">Leaf</tissue>
    </source>
</reference>
<comment type="caution">
    <text evidence="2">The sequence shown here is derived from an EMBL/GenBank/DDBJ whole genome shotgun (WGS) entry which is preliminary data.</text>
</comment>